<evidence type="ECO:0000256" key="1">
    <source>
        <dbReference type="SAM" id="MobiDB-lite"/>
    </source>
</evidence>
<dbReference type="EMBL" id="JASJOT010000010">
    <property type="protein sequence ID" value="MDJ1494574.1"/>
    <property type="molecule type" value="Genomic_DNA"/>
</dbReference>
<reference evidence="2 3" key="1">
    <citation type="submission" date="2023-05" db="EMBL/GenBank/DDBJ databases">
        <authorList>
            <person name="Zhang X."/>
        </authorList>
    </citation>
    <scope>NUCLEOTIDE SEQUENCE [LARGE SCALE GENOMIC DNA]</scope>
    <source>
        <strain evidence="2 3">DM2B3-1</strain>
    </source>
</reference>
<evidence type="ECO:0000313" key="3">
    <source>
        <dbReference type="Proteomes" id="UP001228581"/>
    </source>
</evidence>
<feature type="compositionally biased region" description="Polar residues" evidence="1">
    <location>
        <begin position="79"/>
        <end position="93"/>
    </location>
</feature>
<organism evidence="2 3">
    <name type="scientific">Xanthocytophaga flava</name>
    <dbReference type="NCBI Taxonomy" id="3048013"/>
    <lineage>
        <taxon>Bacteria</taxon>
        <taxon>Pseudomonadati</taxon>
        <taxon>Bacteroidota</taxon>
        <taxon>Cytophagia</taxon>
        <taxon>Cytophagales</taxon>
        <taxon>Rhodocytophagaceae</taxon>
        <taxon>Xanthocytophaga</taxon>
    </lineage>
</organism>
<proteinExistence type="predicted"/>
<evidence type="ECO:0000313" key="2">
    <source>
        <dbReference type="EMBL" id="MDJ1494574.1"/>
    </source>
</evidence>
<feature type="region of interest" description="Disordered" evidence="1">
    <location>
        <begin position="139"/>
        <end position="159"/>
    </location>
</feature>
<feature type="region of interest" description="Disordered" evidence="1">
    <location>
        <begin position="79"/>
        <end position="102"/>
    </location>
</feature>
<feature type="compositionally biased region" description="Polar residues" evidence="1">
    <location>
        <begin position="149"/>
        <end position="159"/>
    </location>
</feature>
<feature type="compositionally biased region" description="Basic and acidic residues" evidence="1">
    <location>
        <begin position="139"/>
        <end position="148"/>
    </location>
</feature>
<dbReference type="RefSeq" id="WP_313997847.1">
    <property type="nucleotide sequence ID" value="NZ_JASJOR010000005.1"/>
</dbReference>
<comment type="caution">
    <text evidence="2">The sequence shown here is derived from an EMBL/GenBank/DDBJ whole genome shotgun (WGS) entry which is preliminary data.</text>
</comment>
<name>A0ABT7CPI1_9BACT</name>
<dbReference type="Proteomes" id="UP001228581">
    <property type="component" value="Unassembled WGS sequence"/>
</dbReference>
<keyword evidence="3" id="KW-1185">Reference proteome</keyword>
<protein>
    <submittedName>
        <fullName evidence="2">Uncharacterized protein</fullName>
    </submittedName>
</protein>
<accession>A0ABT7CPI1</accession>
<gene>
    <name evidence="2" type="ORF">QNI19_16635</name>
</gene>
<sequence>MNTNNHSFYSLLKSLLQQIIDLIRGKKKSSTQDQQVAPTNSEADFTFVQYDVAETSYLIDAGEQLDVQIYTNEQDTLHSNSISDEAGNNPTIDHQQHSSEMDHTHKMMHDHEVNTNFDTSYNHETTHDFGTTYDSFSNDDHSTSHDHGISNNSGTNFDY</sequence>